<evidence type="ECO:0000313" key="7">
    <source>
        <dbReference type="Proteomes" id="UP000027584"/>
    </source>
</evidence>
<dbReference type="EMBL" id="CCBC010000009">
    <property type="protein sequence ID" value="CDO16872.1"/>
    <property type="molecule type" value="Genomic_DNA"/>
</dbReference>
<reference evidence="6 7" key="2">
    <citation type="submission" date="2014-05" db="EMBL/GenBank/DDBJ databases">
        <title>Genome sequence of Streptococcus gallolyticus.</title>
        <authorList>
            <person name="Del Campo R."/>
        </authorList>
    </citation>
    <scope>NUCLEOTIDE SEQUENCE [LARGE SCALE GENOMIC DNA]</scope>
    <source>
        <strain evidence="6 7">LMG17956</strain>
    </source>
</reference>
<dbReference type="InterPro" id="IPR051784">
    <property type="entry name" value="Nod_factor_ABC_transporter"/>
</dbReference>
<reference evidence="6 7" key="1">
    <citation type="submission" date="2014-02" db="EMBL/GenBank/DDBJ databases">
        <authorList>
            <person name="Manrique M."/>
        </authorList>
    </citation>
    <scope>NUCLEOTIDE SEQUENCE [LARGE SCALE GENOMIC DNA]</scope>
    <source>
        <strain evidence="6 7">LMG17956</strain>
    </source>
</reference>
<proteinExistence type="predicted"/>
<evidence type="ECO:0000256" key="2">
    <source>
        <dbReference type="ARBA" id="ARBA00022692"/>
    </source>
</evidence>
<sequence length="247" mass="28340">MNDVRNMIFLILLDIKRVFRDIKYVFFIIALPILFYIVYTAIFPNNANVNGVPWSEYCLISMISFGIMGNAINLLGTKVADERGKKWYTYIRVSPVNYFYYGLSHIFSYLTISLFFTFLMFVLAFFYKDINLGLVLSLKIGLVLNLASVVFLMLALLIGRLGSLSQPIGTILYLMLSFLGGLWMPVAAMPKFLSHLAVLLPSYNYAKLGWCLLAHKRLAFNSVGNLLAYFVIFTLLYVYLQKREQMN</sequence>
<dbReference type="PANTHER" id="PTHR43229">
    <property type="entry name" value="NODULATION PROTEIN J"/>
    <property type="match status" value="1"/>
</dbReference>
<dbReference type="PANTHER" id="PTHR43229:SF2">
    <property type="entry name" value="NODULATION PROTEIN J"/>
    <property type="match status" value="1"/>
</dbReference>
<evidence type="ECO:0000256" key="1">
    <source>
        <dbReference type="ARBA" id="ARBA00004141"/>
    </source>
</evidence>
<dbReference type="RefSeq" id="WP_009855128.1">
    <property type="nucleotide sequence ID" value="NZ_CP054015.1"/>
</dbReference>
<keyword evidence="3" id="KW-1133">Transmembrane helix</keyword>
<evidence type="ECO:0000256" key="4">
    <source>
        <dbReference type="ARBA" id="ARBA00023136"/>
    </source>
</evidence>
<dbReference type="GO" id="GO:0140359">
    <property type="term" value="F:ABC-type transporter activity"/>
    <property type="evidence" value="ECO:0007669"/>
    <property type="project" value="InterPro"/>
</dbReference>
<dbReference type="InterPro" id="IPR013525">
    <property type="entry name" value="ABC2_TM"/>
</dbReference>
<evidence type="ECO:0000259" key="5">
    <source>
        <dbReference type="Pfam" id="PF12698"/>
    </source>
</evidence>
<comment type="caution">
    <text evidence="6">The sequence shown here is derived from an EMBL/GenBank/DDBJ whole genome shotgun (WGS) entry which is preliminary data.</text>
</comment>
<gene>
    <name evidence="6" type="ORF">BN963_SGAL_00050</name>
</gene>
<accession>A0A060RFR1</accession>
<dbReference type="GO" id="GO:0016020">
    <property type="term" value="C:membrane"/>
    <property type="evidence" value="ECO:0007669"/>
    <property type="project" value="UniProtKB-SubCell"/>
</dbReference>
<evidence type="ECO:0000256" key="3">
    <source>
        <dbReference type="ARBA" id="ARBA00022989"/>
    </source>
</evidence>
<protein>
    <submittedName>
        <fullName evidence="6">Putative ABC transporter permease protein</fullName>
    </submittedName>
</protein>
<dbReference type="AlphaFoldDB" id="A0A060RFR1"/>
<dbReference type="GeneID" id="57920900"/>
<dbReference type="OMA" id="GNVFMPL"/>
<organism evidence="6 7">
    <name type="scientific">Streptococcus gallolyticus</name>
    <dbReference type="NCBI Taxonomy" id="315405"/>
    <lineage>
        <taxon>Bacteria</taxon>
        <taxon>Bacillati</taxon>
        <taxon>Bacillota</taxon>
        <taxon>Bacilli</taxon>
        <taxon>Lactobacillales</taxon>
        <taxon>Streptococcaceae</taxon>
        <taxon>Streptococcus</taxon>
    </lineage>
</organism>
<evidence type="ECO:0000313" key="6">
    <source>
        <dbReference type="EMBL" id="CDO16872.1"/>
    </source>
</evidence>
<keyword evidence="4" id="KW-0472">Membrane</keyword>
<feature type="domain" description="ABC-2 type transporter transmembrane" evidence="5">
    <location>
        <begin position="55"/>
        <end position="237"/>
    </location>
</feature>
<keyword evidence="2" id="KW-0812">Transmembrane</keyword>
<name>A0A060RFR1_9STRE</name>
<comment type="subcellular location">
    <subcellularLocation>
        <location evidence="1">Membrane</location>
        <topology evidence="1">Multi-pass membrane protein</topology>
    </subcellularLocation>
</comment>
<dbReference type="Proteomes" id="UP000027584">
    <property type="component" value="Unassembled WGS sequence"/>
</dbReference>
<dbReference type="Pfam" id="PF12698">
    <property type="entry name" value="ABC2_membrane_3"/>
    <property type="match status" value="1"/>
</dbReference>